<dbReference type="InterPro" id="IPR040346">
    <property type="entry name" value="GEX1/Brambleberry"/>
</dbReference>
<protein>
    <submittedName>
        <fullName evidence="3">Uncharacterized protein</fullName>
    </submittedName>
</protein>
<gene>
    <name evidence="3" type="ORF">PPL_00454</name>
</gene>
<dbReference type="OMA" id="DTWENCR"/>
<dbReference type="PANTHER" id="PTHR33538:SF2">
    <property type="entry name" value="PROTEIN GAMETE EXPRESSED 1"/>
    <property type="match status" value="1"/>
</dbReference>
<evidence type="ECO:0000256" key="1">
    <source>
        <dbReference type="SAM" id="Phobius"/>
    </source>
</evidence>
<keyword evidence="2" id="KW-0732">Signal</keyword>
<proteinExistence type="predicted"/>
<dbReference type="InParanoid" id="D3AWI0"/>
<dbReference type="STRING" id="670386.D3AWI0"/>
<evidence type="ECO:0000313" key="3">
    <source>
        <dbReference type="EMBL" id="EFA86653.1"/>
    </source>
</evidence>
<feature type="transmembrane region" description="Helical" evidence="1">
    <location>
        <begin position="266"/>
        <end position="283"/>
    </location>
</feature>
<feature type="signal peptide" evidence="2">
    <location>
        <begin position="1"/>
        <end position="27"/>
    </location>
</feature>
<evidence type="ECO:0000256" key="2">
    <source>
        <dbReference type="SAM" id="SignalP"/>
    </source>
</evidence>
<dbReference type="GeneID" id="31355988"/>
<dbReference type="Proteomes" id="UP000001396">
    <property type="component" value="Unassembled WGS sequence"/>
</dbReference>
<dbReference type="AlphaFoldDB" id="D3AWI0"/>
<name>D3AWI0_HETP5</name>
<keyword evidence="1" id="KW-0472">Membrane</keyword>
<feature type="chain" id="PRO_5003041990" evidence="2">
    <location>
        <begin position="28"/>
        <end position="374"/>
    </location>
</feature>
<evidence type="ECO:0000313" key="4">
    <source>
        <dbReference type="Proteomes" id="UP000001396"/>
    </source>
</evidence>
<comment type="caution">
    <text evidence="3">The sequence shown here is derived from an EMBL/GenBank/DDBJ whole genome shotgun (WGS) entry which is preliminary data.</text>
</comment>
<dbReference type="PANTHER" id="PTHR33538">
    <property type="entry name" value="PROTEIN GAMETE EXPRESSED 1"/>
    <property type="match status" value="1"/>
</dbReference>
<keyword evidence="4" id="KW-1185">Reference proteome</keyword>
<sequence>MNYRNNGSSFILILIFLLFCTINYTFSLHFELNDASKLNERLIKGKDELESILVKSKRNECWQQCIESLKNGCKDMDDIERSRLAVKLTNCHLEKSGLNSYRCNEKMSIPECTSTMSELTSLKTQLEQSMDYLNRITTQSDDLKQSLRDTTLKQDNLLQSQKQLSEQHQQSSKISLDLLSQIKDTSNFISSNTMESLDNQNRLLSLQKEAIGDLNGIGEITESCLAKQKEIMISQDRIAQSNQIIVGILDGLTTISNSILSEFIDFKSLIYYLLLFIFIYFVTSQKKTQSARIPLYAGLIVQLFVERYIAGGSSFDHLIPQILVDLIQLDASGVRSHRKAQKVVPCLPDIRVDKLSLVLSRLRTAQPSTTHQSK</sequence>
<reference evidence="3 4" key="1">
    <citation type="journal article" date="2011" name="Genome Res.">
        <title>Phylogeny-wide analysis of social amoeba genomes highlights ancient origins for complex intercellular communication.</title>
        <authorList>
            <person name="Heidel A.J."/>
            <person name="Lawal H.M."/>
            <person name="Felder M."/>
            <person name="Schilde C."/>
            <person name="Helps N.R."/>
            <person name="Tunggal B."/>
            <person name="Rivero F."/>
            <person name="John U."/>
            <person name="Schleicher M."/>
            <person name="Eichinger L."/>
            <person name="Platzer M."/>
            <person name="Noegel A.A."/>
            <person name="Schaap P."/>
            <person name="Gloeckner G."/>
        </authorList>
    </citation>
    <scope>NUCLEOTIDE SEQUENCE [LARGE SCALE GENOMIC DNA]</scope>
    <source>
        <strain evidence="4">ATCC 26659 / Pp 5 / PN500</strain>
    </source>
</reference>
<accession>D3AWI0</accession>
<dbReference type="EMBL" id="ADBJ01000002">
    <property type="protein sequence ID" value="EFA86653.1"/>
    <property type="molecule type" value="Genomic_DNA"/>
</dbReference>
<keyword evidence="1" id="KW-0812">Transmembrane</keyword>
<dbReference type="RefSeq" id="XP_020438758.1">
    <property type="nucleotide sequence ID" value="XM_020571484.1"/>
</dbReference>
<organism evidence="3 4">
    <name type="scientific">Heterostelium pallidum (strain ATCC 26659 / Pp 5 / PN500)</name>
    <name type="common">Cellular slime mold</name>
    <name type="synonym">Polysphondylium pallidum</name>
    <dbReference type="NCBI Taxonomy" id="670386"/>
    <lineage>
        <taxon>Eukaryota</taxon>
        <taxon>Amoebozoa</taxon>
        <taxon>Evosea</taxon>
        <taxon>Eumycetozoa</taxon>
        <taxon>Dictyostelia</taxon>
        <taxon>Acytosteliales</taxon>
        <taxon>Acytosteliaceae</taxon>
        <taxon>Heterostelium</taxon>
    </lineage>
</organism>
<keyword evidence="1" id="KW-1133">Transmembrane helix</keyword>